<evidence type="ECO:0000313" key="10">
    <source>
        <dbReference type="Proteomes" id="UP000000305"/>
    </source>
</evidence>
<feature type="transmembrane region" description="Helical" evidence="8">
    <location>
        <begin position="499"/>
        <end position="519"/>
    </location>
</feature>
<dbReference type="GO" id="GO:0015141">
    <property type="term" value="F:succinate transmembrane transporter activity"/>
    <property type="evidence" value="ECO:0000318"/>
    <property type="project" value="GO_Central"/>
</dbReference>
<accession>E9H1P6</accession>
<dbReference type="eggNOG" id="KOG1281">
    <property type="taxonomic scope" value="Eukaryota"/>
</dbReference>
<dbReference type="STRING" id="6669.E9H1P6"/>
<dbReference type="InterPro" id="IPR001898">
    <property type="entry name" value="SLC13A/DASS"/>
</dbReference>
<feature type="transmembrane region" description="Helical" evidence="8">
    <location>
        <begin position="221"/>
        <end position="243"/>
    </location>
</feature>
<reference evidence="9 10" key="1">
    <citation type="journal article" date="2011" name="Science">
        <title>The ecoresponsive genome of Daphnia pulex.</title>
        <authorList>
            <person name="Colbourne J.K."/>
            <person name="Pfrender M.E."/>
            <person name="Gilbert D."/>
            <person name="Thomas W.K."/>
            <person name="Tucker A."/>
            <person name="Oakley T.H."/>
            <person name="Tokishita S."/>
            <person name="Aerts A."/>
            <person name="Arnold G.J."/>
            <person name="Basu M.K."/>
            <person name="Bauer D.J."/>
            <person name="Caceres C.E."/>
            <person name="Carmel L."/>
            <person name="Casola C."/>
            <person name="Choi J.H."/>
            <person name="Detter J.C."/>
            <person name="Dong Q."/>
            <person name="Dusheyko S."/>
            <person name="Eads B.D."/>
            <person name="Frohlich T."/>
            <person name="Geiler-Samerotte K.A."/>
            <person name="Gerlach D."/>
            <person name="Hatcher P."/>
            <person name="Jogdeo S."/>
            <person name="Krijgsveld J."/>
            <person name="Kriventseva E.V."/>
            <person name="Kultz D."/>
            <person name="Laforsch C."/>
            <person name="Lindquist E."/>
            <person name="Lopez J."/>
            <person name="Manak J.R."/>
            <person name="Muller J."/>
            <person name="Pangilinan J."/>
            <person name="Patwardhan R.P."/>
            <person name="Pitluck S."/>
            <person name="Pritham E.J."/>
            <person name="Rechtsteiner A."/>
            <person name="Rho M."/>
            <person name="Rogozin I.B."/>
            <person name="Sakarya O."/>
            <person name="Salamov A."/>
            <person name="Schaack S."/>
            <person name="Shapiro H."/>
            <person name="Shiga Y."/>
            <person name="Skalitzky C."/>
            <person name="Smith Z."/>
            <person name="Souvorov A."/>
            <person name="Sung W."/>
            <person name="Tang Z."/>
            <person name="Tsuchiya D."/>
            <person name="Tu H."/>
            <person name="Vos H."/>
            <person name="Wang M."/>
            <person name="Wolf Y.I."/>
            <person name="Yamagata H."/>
            <person name="Yamada T."/>
            <person name="Ye Y."/>
            <person name="Shaw J.R."/>
            <person name="Andrews J."/>
            <person name="Crease T.J."/>
            <person name="Tang H."/>
            <person name="Lucas S.M."/>
            <person name="Robertson H.M."/>
            <person name="Bork P."/>
            <person name="Koonin E.V."/>
            <person name="Zdobnov E.M."/>
            <person name="Grigoriev I.V."/>
            <person name="Lynch M."/>
            <person name="Boore J.L."/>
        </authorList>
    </citation>
    <scope>NUCLEOTIDE SEQUENCE [LARGE SCALE GENOMIC DNA]</scope>
</reference>
<feature type="compositionally biased region" description="Polar residues" evidence="7">
    <location>
        <begin position="199"/>
        <end position="208"/>
    </location>
</feature>
<dbReference type="GO" id="GO:0005886">
    <property type="term" value="C:plasma membrane"/>
    <property type="evidence" value="ECO:0000318"/>
    <property type="project" value="GO_Central"/>
</dbReference>
<dbReference type="InParanoid" id="E9H1P6"/>
<dbReference type="CDD" id="cd01115">
    <property type="entry name" value="SLC13_permease"/>
    <property type="match status" value="1"/>
</dbReference>
<keyword evidence="4 8" id="KW-0812">Transmembrane</keyword>
<keyword evidence="3" id="KW-0813">Transport</keyword>
<evidence type="ECO:0000256" key="7">
    <source>
        <dbReference type="SAM" id="MobiDB-lite"/>
    </source>
</evidence>
<dbReference type="Pfam" id="PF00939">
    <property type="entry name" value="Na_sulph_symp"/>
    <property type="match status" value="1"/>
</dbReference>
<dbReference type="PROSITE" id="PS01271">
    <property type="entry name" value="NA_SULFATE"/>
    <property type="match status" value="1"/>
</dbReference>
<feature type="transmembrane region" description="Helical" evidence="8">
    <location>
        <begin position="12"/>
        <end position="34"/>
    </location>
</feature>
<dbReference type="PANTHER" id="PTHR10283">
    <property type="entry name" value="SOLUTE CARRIER FAMILY 13 MEMBER"/>
    <property type="match status" value="1"/>
</dbReference>
<dbReference type="FunCoup" id="E9H1P6">
    <property type="interactions" value="192"/>
</dbReference>
<protein>
    <recommendedName>
        <fullName evidence="11">Solute carrier family 13 member 5</fullName>
    </recommendedName>
</protein>
<feature type="transmembrane region" description="Helical" evidence="8">
    <location>
        <begin position="124"/>
        <end position="141"/>
    </location>
</feature>
<dbReference type="PANTHER" id="PTHR10283:SF82">
    <property type="entry name" value="SOLUTE CARRIER FAMILY 13 MEMBER 2"/>
    <property type="match status" value="1"/>
</dbReference>
<dbReference type="AlphaFoldDB" id="E9H1P6"/>
<dbReference type="GO" id="GO:0015746">
    <property type="term" value="P:citrate transport"/>
    <property type="evidence" value="ECO:0000318"/>
    <property type="project" value="GO_Central"/>
</dbReference>
<feature type="region of interest" description="Disordered" evidence="7">
    <location>
        <begin position="193"/>
        <end position="216"/>
    </location>
</feature>
<evidence type="ECO:0000256" key="1">
    <source>
        <dbReference type="ARBA" id="ARBA00004141"/>
    </source>
</evidence>
<comment type="subcellular location">
    <subcellularLocation>
        <location evidence="1">Membrane</location>
        <topology evidence="1">Multi-pass membrane protein</topology>
    </subcellularLocation>
</comment>
<proteinExistence type="inferred from homology"/>
<evidence type="ECO:0000256" key="4">
    <source>
        <dbReference type="ARBA" id="ARBA00022692"/>
    </source>
</evidence>
<feature type="transmembrane region" description="Helical" evidence="8">
    <location>
        <begin position="54"/>
        <end position="74"/>
    </location>
</feature>
<gene>
    <name evidence="9" type="ORF">DAPPUDRAFT_226776</name>
</gene>
<dbReference type="InterPro" id="IPR031312">
    <property type="entry name" value="Na/sul_symport_CS"/>
</dbReference>
<name>E9H1P6_DAPPU</name>
<dbReference type="OrthoDB" id="6493944at2759"/>
<feature type="transmembrane region" description="Helical" evidence="8">
    <location>
        <begin position="439"/>
        <end position="460"/>
    </location>
</feature>
<sequence>MLKFLRNHIFPYWRSIIVVTVPLLLLPLPIIAGTKEASCGYTILIMAIYWMTEALPLPITSLIPVVAFPLFGILDTGDVCMAYMKETNMMFIGGLILALGIEFCNLHKRVALAVLLLVGAKPRWLMVGFMGTTAFLSMWISNTATTAMMVPIVEAVVAELYKDEDDKSVGSSHITVAISNDSIQELVPDSLSIKDNSEKNSSTSSQAAKDTEKERRRKVRVGVMMCIAYASNIGGTGSLIGSSPQLALKGIVQETFGSTELNFASWMAFNIPGVIINLFFAWLWIQFLFIGFKGQSSDQDREKEVKKMIRRKFRDLGPMTFHEGAVLLLFIVCVMLWFFRDPGFVPGWAHFIEDAHVDDATAVMIIVLFLFSIPAKPSFWCLRPKGETGPEKPSPALLDWKYVQDRLPWGIVLLLGGGFALSDATQASGLSDWIGQQLIVLKVLPPFVIMLIICIITATITEIASNTATANILLPILADTAVSIGVNPLYLMVPATVTCSYAFMLPVATPPNAIVFSAAKMNPVEMMKSGWFMNLVCVIVICVLMETWGSVIFNSNEFPAWANTTLTDKNENQCNITELLSTTMSDVSIWGN</sequence>
<keyword evidence="10" id="KW-1185">Reference proteome</keyword>
<feature type="transmembrane region" description="Helical" evidence="8">
    <location>
        <begin position="316"/>
        <end position="340"/>
    </location>
</feature>
<evidence type="ECO:0000256" key="6">
    <source>
        <dbReference type="ARBA" id="ARBA00023136"/>
    </source>
</evidence>
<feature type="transmembrane region" description="Helical" evidence="8">
    <location>
        <begin position="95"/>
        <end position="118"/>
    </location>
</feature>
<dbReference type="GO" id="GO:0055085">
    <property type="term" value="P:transmembrane transport"/>
    <property type="evidence" value="ECO:0000318"/>
    <property type="project" value="GO_Central"/>
</dbReference>
<evidence type="ECO:0000256" key="8">
    <source>
        <dbReference type="SAM" id="Phobius"/>
    </source>
</evidence>
<dbReference type="KEGG" id="dpx:DAPPUDRAFT_226776"/>
<evidence type="ECO:0000313" key="9">
    <source>
        <dbReference type="EMBL" id="EFX74214.1"/>
    </source>
</evidence>
<dbReference type="Proteomes" id="UP000000305">
    <property type="component" value="Unassembled WGS sequence"/>
</dbReference>
<dbReference type="PhylomeDB" id="E9H1P6"/>
<keyword evidence="5 8" id="KW-1133">Transmembrane helix</keyword>
<organism evidence="9 10">
    <name type="scientific">Daphnia pulex</name>
    <name type="common">Water flea</name>
    <dbReference type="NCBI Taxonomy" id="6669"/>
    <lineage>
        <taxon>Eukaryota</taxon>
        <taxon>Metazoa</taxon>
        <taxon>Ecdysozoa</taxon>
        <taxon>Arthropoda</taxon>
        <taxon>Crustacea</taxon>
        <taxon>Branchiopoda</taxon>
        <taxon>Diplostraca</taxon>
        <taxon>Cladocera</taxon>
        <taxon>Anomopoda</taxon>
        <taxon>Daphniidae</taxon>
        <taxon>Daphnia</taxon>
    </lineage>
</organism>
<keyword evidence="6 8" id="KW-0472">Membrane</keyword>
<evidence type="ECO:0000256" key="3">
    <source>
        <dbReference type="ARBA" id="ARBA00022448"/>
    </source>
</evidence>
<feature type="transmembrane region" description="Helical" evidence="8">
    <location>
        <begin position="360"/>
        <end position="382"/>
    </location>
</feature>
<evidence type="ECO:0008006" key="11">
    <source>
        <dbReference type="Google" id="ProtNLM"/>
    </source>
</evidence>
<dbReference type="EMBL" id="GL732584">
    <property type="protein sequence ID" value="EFX74214.1"/>
    <property type="molecule type" value="Genomic_DNA"/>
</dbReference>
<dbReference type="OMA" id="LMGIWWM"/>
<dbReference type="GO" id="GO:0015744">
    <property type="term" value="P:succinate transport"/>
    <property type="evidence" value="ECO:0000318"/>
    <property type="project" value="GO_Central"/>
</dbReference>
<evidence type="ECO:0000256" key="2">
    <source>
        <dbReference type="ARBA" id="ARBA00006772"/>
    </source>
</evidence>
<comment type="similarity">
    <text evidence="2">Belongs to the SLC13A/DASS transporter (TC 2.A.47) family. NADC subfamily.</text>
</comment>
<feature type="transmembrane region" description="Helical" evidence="8">
    <location>
        <begin position="531"/>
        <end position="553"/>
    </location>
</feature>
<feature type="transmembrane region" description="Helical" evidence="8">
    <location>
        <begin position="263"/>
        <end position="285"/>
    </location>
</feature>
<dbReference type="GO" id="GO:0015137">
    <property type="term" value="F:citrate transmembrane transporter activity"/>
    <property type="evidence" value="ECO:0000318"/>
    <property type="project" value="GO_Central"/>
</dbReference>
<dbReference type="HOGENOM" id="CLU_005170_9_1_1"/>
<evidence type="ECO:0000256" key="5">
    <source>
        <dbReference type="ARBA" id="ARBA00022989"/>
    </source>
</evidence>